<feature type="compositionally biased region" description="Basic and acidic residues" evidence="1">
    <location>
        <begin position="437"/>
        <end position="448"/>
    </location>
</feature>
<feature type="region of interest" description="Disordered" evidence="1">
    <location>
        <begin position="420"/>
        <end position="448"/>
    </location>
</feature>
<dbReference type="Proteomes" id="UP000266841">
    <property type="component" value="Unassembled WGS sequence"/>
</dbReference>
<proteinExistence type="predicted"/>
<reference evidence="2 3" key="1">
    <citation type="journal article" date="2012" name="Genome Biol.">
        <title>Genome and low-iron response of an oceanic diatom adapted to chronic iron limitation.</title>
        <authorList>
            <person name="Lommer M."/>
            <person name="Specht M."/>
            <person name="Roy A.S."/>
            <person name="Kraemer L."/>
            <person name="Andreson R."/>
            <person name="Gutowska M.A."/>
            <person name="Wolf J."/>
            <person name="Bergner S.V."/>
            <person name="Schilhabel M.B."/>
            <person name="Klostermeier U.C."/>
            <person name="Beiko R.G."/>
            <person name="Rosenstiel P."/>
            <person name="Hippler M."/>
            <person name="Laroche J."/>
        </authorList>
    </citation>
    <scope>NUCLEOTIDE SEQUENCE [LARGE SCALE GENOMIC DNA]</scope>
    <source>
        <strain evidence="2 3">CCMP1005</strain>
    </source>
</reference>
<gene>
    <name evidence="2" type="ORF">THAOC_05691</name>
</gene>
<feature type="compositionally biased region" description="Acidic residues" evidence="1">
    <location>
        <begin position="424"/>
        <end position="436"/>
    </location>
</feature>
<feature type="region of interest" description="Disordered" evidence="1">
    <location>
        <begin position="1"/>
        <end position="146"/>
    </location>
</feature>
<dbReference type="EMBL" id="AGNL01005374">
    <property type="protein sequence ID" value="EJK72743.1"/>
    <property type="molecule type" value="Genomic_DNA"/>
</dbReference>
<protein>
    <submittedName>
        <fullName evidence="2">Uncharacterized protein</fullName>
    </submittedName>
</protein>
<accession>K0T2C2</accession>
<feature type="compositionally biased region" description="Basic and acidic residues" evidence="1">
    <location>
        <begin position="27"/>
        <end position="36"/>
    </location>
</feature>
<evidence type="ECO:0000256" key="1">
    <source>
        <dbReference type="SAM" id="MobiDB-lite"/>
    </source>
</evidence>
<feature type="non-terminal residue" evidence="2">
    <location>
        <position position="1"/>
    </location>
</feature>
<keyword evidence="3" id="KW-1185">Reference proteome</keyword>
<comment type="caution">
    <text evidence="2">The sequence shown here is derived from an EMBL/GenBank/DDBJ whole genome shotgun (WGS) entry which is preliminary data.</text>
</comment>
<feature type="compositionally biased region" description="Basic and acidic residues" evidence="1">
    <location>
        <begin position="192"/>
        <end position="201"/>
    </location>
</feature>
<organism evidence="2 3">
    <name type="scientific">Thalassiosira oceanica</name>
    <name type="common">Marine diatom</name>
    <dbReference type="NCBI Taxonomy" id="159749"/>
    <lineage>
        <taxon>Eukaryota</taxon>
        <taxon>Sar</taxon>
        <taxon>Stramenopiles</taxon>
        <taxon>Ochrophyta</taxon>
        <taxon>Bacillariophyta</taxon>
        <taxon>Coscinodiscophyceae</taxon>
        <taxon>Thalassiosirophycidae</taxon>
        <taxon>Thalassiosirales</taxon>
        <taxon>Thalassiosiraceae</taxon>
        <taxon>Thalassiosira</taxon>
    </lineage>
</organism>
<feature type="region of interest" description="Disordered" evidence="1">
    <location>
        <begin position="173"/>
        <end position="213"/>
    </location>
</feature>
<sequence>VAERIGKISSRRSRRRPKYAYPASSAEQDRKADPRIHNPSIVNHGGGKGAVQPPPRPVVRDDHRPVGRVPVRPDPLRGEPHAARHGDPVRRLPLVPVAARGAGRREGRDARRRGRGRRRRRRPRPPGGGPEEGGRDALPHHRVVQPVRAVPRVQVLRQGDGEPGHQLLLLRHGVVRDRGGAGSGPRGSRTGGAREEDRVAQDGEPPAPGVGRGKVAVEDRVRLQPRRPAGVRGRRGVLRAVLLHEEVVPQQRPRDMFLPQGDRAVQPGIVQDRRHPARRAVLLRHLLGIRHGSDGDGGQEPRRPDQDPFPEDARSRSRDGEARDEPPRPRGHRDTGLLPRPAAAVRRAHRRRPVLPHGRERSVPEAVLPLDARRLRRGTGDDAVRYDSVRGRAAGAPVPGAGVSGQLAAVRGVEGELKELFQYSEEEEEEEEETKEGDEKEAKEKKDD</sequence>
<feature type="region of interest" description="Disordered" evidence="1">
    <location>
        <begin position="290"/>
        <end position="362"/>
    </location>
</feature>
<evidence type="ECO:0000313" key="3">
    <source>
        <dbReference type="Proteomes" id="UP000266841"/>
    </source>
</evidence>
<name>K0T2C2_THAOC</name>
<evidence type="ECO:0000313" key="2">
    <source>
        <dbReference type="EMBL" id="EJK72743.1"/>
    </source>
</evidence>
<feature type="compositionally biased region" description="Basic residues" evidence="1">
    <location>
        <begin position="110"/>
        <end position="124"/>
    </location>
</feature>
<feature type="compositionally biased region" description="Basic residues" evidence="1">
    <location>
        <begin position="9"/>
        <end position="18"/>
    </location>
</feature>
<feature type="compositionally biased region" description="Basic and acidic residues" evidence="1">
    <location>
        <begin position="74"/>
        <end position="90"/>
    </location>
</feature>
<feature type="compositionally biased region" description="Basic and acidic residues" evidence="1">
    <location>
        <begin position="291"/>
        <end position="335"/>
    </location>
</feature>
<dbReference type="AlphaFoldDB" id="K0T2C2"/>